<evidence type="ECO:0000259" key="11">
    <source>
        <dbReference type="PROSITE" id="PS50191"/>
    </source>
</evidence>
<dbReference type="InterPro" id="IPR011074">
    <property type="entry name" value="CRAL/TRIO_N_dom"/>
</dbReference>
<name>A0A445AEY6_ARAHY</name>
<protein>
    <recommendedName>
        <fullName evidence="15">CRAL-TRIO domain-containing protein</fullName>
    </recommendedName>
</protein>
<dbReference type="InterPro" id="IPR009038">
    <property type="entry name" value="GOLD_dom"/>
</dbReference>
<evidence type="ECO:0000313" key="14">
    <source>
        <dbReference type="Proteomes" id="UP000289738"/>
    </source>
</evidence>
<comment type="subcellular location">
    <subcellularLocation>
        <location evidence="2">Cytoplasm</location>
    </subcellularLocation>
    <subcellularLocation>
        <location evidence="1">Membrane</location>
    </subcellularLocation>
</comment>
<dbReference type="InterPro" id="IPR001251">
    <property type="entry name" value="CRAL-TRIO_dom"/>
</dbReference>
<dbReference type="InterPro" id="IPR056794">
    <property type="entry name" value="PATL1-6_C_GOLD"/>
</dbReference>
<dbReference type="InterPro" id="IPR036865">
    <property type="entry name" value="CRAL-TRIO_dom_sf"/>
</dbReference>
<feature type="region of interest" description="Disordered" evidence="10">
    <location>
        <begin position="43"/>
        <end position="77"/>
    </location>
</feature>
<keyword evidence="5" id="KW-0963">Cytoplasm</keyword>
<dbReference type="PANTHER" id="PTHR45932:SF3">
    <property type="entry name" value="PATELLIN-4-LIKE"/>
    <property type="match status" value="1"/>
</dbReference>
<feature type="compositionally biased region" description="Acidic residues" evidence="10">
    <location>
        <begin position="64"/>
        <end position="75"/>
    </location>
</feature>
<dbReference type="SUPFAM" id="SSF46938">
    <property type="entry name" value="CRAL/TRIO N-terminal domain"/>
    <property type="match status" value="1"/>
</dbReference>
<dbReference type="SMART" id="SM00516">
    <property type="entry name" value="SEC14"/>
    <property type="match status" value="1"/>
</dbReference>
<reference evidence="13 14" key="1">
    <citation type="submission" date="2019-01" db="EMBL/GenBank/DDBJ databases">
        <title>Sequencing of cultivated peanut Arachis hypogaea provides insights into genome evolution and oil improvement.</title>
        <authorList>
            <person name="Chen X."/>
        </authorList>
    </citation>
    <scope>NUCLEOTIDE SEQUENCE [LARGE SCALE GENOMIC DNA]</scope>
    <source>
        <strain evidence="14">cv. Fuhuasheng</strain>
        <tissue evidence="13">Leaves</tissue>
    </source>
</reference>
<evidence type="ECO:0000256" key="2">
    <source>
        <dbReference type="ARBA" id="ARBA00004496"/>
    </source>
</evidence>
<evidence type="ECO:0008006" key="15">
    <source>
        <dbReference type="Google" id="ProtNLM"/>
    </source>
</evidence>
<keyword evidence="6" id="KW-0132">Cell division</keyword>
<dbReference type="Proteomes" id="UP000289738">
    <property type="component" value="Chromosome B02"/>
</dbReference>
<dbReference type="GO" id="GO:0005737">
    <property type="term" value="C:cytoplasm"/>
    <property type="evidence" value="ECO:0007669"/>
    <property type="project" value="UniProtKB-SubCell"/>
</dbReference>
<accession>A0A445AEY6</accession>
<evidence type="ECO:0000259" key="12">
    <source>
        <dbReference type="PROSITE" id="PS50866"/>
    </source>
</evidence>
<feature type="domain" description="CRAL-TRIO" evidence="11">
    <location>
        <begin position="180"/>
        <end position="355"/>
    </location>
</feature>
<dbReference type="AlphaFoldDB" id="A0A445AEY6"/>
<feature type="domain" description="GOLD" evidence="12">
    <location>
        <begin position="360"/>
        <end position="473"/>
    </location>
</feature>
<evidence type="ECO:0000256" key="4">
    <source>
        <dbReference type="ARBA" id="ARBA00022448"/>
    </source>
</evidence>
<proteinExistence type="inferred from homology"/>
<comment type="caution">
    <text evidence="13">The sequence shown here is derived from an EMBL/GenBank/DDBJ whole genome shotgun (WGS) entry which is preliminary data.</text>
</comment>
<evidence type="ECO:0000256" key="8">
    <source>
        <dbReference type="ARBA" id="ARBA00023136"/>
    </source>
</evidence>
<dbReference type="Pfam" id="PF00650">
    <property type="entry name" value="CRAL_TRIO"/>
    <property type="match status" value="1"/>
</dbReference>
<dbReference type="Gramene" id="arahy.Tifrunner.gnm2.ann2.Ah12g133300.1">
    <property type="protein sequence ID" value="arahy.Tifrunner.gnm2.ann2.Ah12g133300.1-CDS"/>
    <property type="gene ID" value="arahy.Tifrunner.gnm2.ann2.Ah12g133300"/>
</dbReference>
<dbReference type="SMR" id="A0A445AEY6"/>
<dbReference type="InterPro" id="IPR044834">
    <property type="entry name" value="PATL"/>
</dbReference>
<evidence type="ECO:0000256" key="6">
    <source>
        <dbReference type="ARBA" id="ARBA00022618"/>
    </source>
</evidence>
<dbReference type="OrthoDB" id="75724at2759"/>
<evidence type="ECO:0000256" key="9">
    <source>
        <dbReference type="ARBA" id="ARBA00023306"/>
    </source>
</evidence>
<keyword evidence="4" id="KW-0813">Transport</keyword>
<keyword evidence="7" id="KW-0446">Lipid-binding</keyword>
<feature type="compositionally biased region" description="Basic and acidic residues" evidence="10">
    <location>
        <begin position="43"/>
        <end position="53"/>
    </location>
</feature>
<dbReference type="Pfam" id="PF25099">
    <property type="entry name" value="GOLD_PATL1_C"/>
    <property type="match status" value="1"/>
</dbReference>
<dbReference type="SMART" id="SM01100">
    <property type="entry name" value="CRAL_TRIO_N"/>
    <property type="match status" value="1"/>
</dbReference>
<dbReference type="Gene3D" id="3.40.525.10">
    <property type="entry name" value="CRAL-TRIO lipid binding domain"/>
    <property type="match status" value="1"/>
</dbReference>
<keyword evidence="9" id="KW-0131">Cell cycle</keyword>
<dbReference type="STRING" id="3818.A0A445AEY6"/>
<dbReference type="CDD" id="cd00170">
    <property type="entry name" value="SEC14"/>
    <property type="match status" value="1"/>
</dbReference>
<dbReference type="Pfam" id="PF03765">
    <property type="entry name" value="CRAL_TRIO_N"/>
    <property type="match status" value="1"/>
</dbReference>
<evidence type="ECO:0000313" key="13">
    <source>
        <dbReference type="EMBL" id="RYR24986.1"/>
    </source>
</evidence>
<dbReference type="EMBL" id="SDMP01000012">
    <property type="protein sequence ID" value="RYR24986.1"/>
    <property type="molecule type" value="Genomic_DNA"/>
</dbReference>
<evidence type="ECO:0000256" key="7">
    <source>
        <dbReference type="ARBA" id="ARBA00023121"/>
    </source>
</evidence>
<dbReference type="InterPro" id="IPR036273">
    <property type="entry name" value="CRAL/TRIO_N_dom_sf"/>
</dbReference>
<dbReference type="PROSITE" id="PS50866">
    <property type="entry name" value="GOLD"/>
    <property type="match status" value="1"/>
</dbReference>
<dbReference type="SUPFAM" id="SSF52087">
    <property type="entry name" value="CRAL/TRIO domain"/>
    <property type="match status" value="1"/>
</dbReference>
<dbReference type="PANTHER" id="PTHR45932">
    <property type="entry name" value="PATELLIN-1"/>
    <property type="match status" value="1"/>
</dbReference>
<keyword evidence="14" id="KW-1185">Reference proteome</keyword>
<gene>
    <name evidence="13" type="ORF">Ahy_B02g058605</name>
</gene>
<sequence>MTALMETDGFNEENGDHNSINNTLVGVPLVFIDNNNKKILVEKELPNEKRAPLQEDQDSSSTEQELDQDLGGNDEDMIHDPVEMKVKIKKSLLEFRGKVEDAILRNYLLGEGSKKLTPEELKDISLWGIPLLPSKGHEGTDIILLKFLKAKDYKVSEAFDMLQKTLNWRIENRVDRILDEEDLGSEFEHASFLNSRDKEGRPVCYHLYGIFNDKSLYKKTFGTQQKRERFLRWRIQLMERAVRKLCFKEGGVDSVIQVYDLKRASPQRMKELESISKQALLLIQNYYPELVWKNIVLHAPFWTYTSQVLFSRFMSQRSKKKFILVRPQRITKTLLKFVDPEQLPVEYGGLRREKDPDFSPEDKAEELHIRGNTVSTVEFPVSESGVTVTWDVTVLGWDVSYKEEFVPDDEGSYTILLQNQNRLGESIRNSFYINEPGKIVLTIENGNYRKRRMFYRSKTRITVPMFILLSNSS</sequence>
<evidence type="ECO:0000256" key="5">
    <source>
        <dbReference type="ARBA" id="ARBA00022490"/>
    </source>
</evidence>
<organism evidence="13 14">
    <name type="scientific">Arachis hypogaea</name>
    <name type="common">Peanut</name>
    <dbReference type="NCBI Taxonomy" id="3818"/>
    <lineage>
        <taxon>Eukaryota</taxon>
        <taxon>Viridiplantae</taxon>
        <taxon>Streptophyta</taxon>
        <taxon>Embryophyta</taxon>
        <taxon>Tracheophyta</taxon>
        <taxon>Spermatophyta</taxon>
        <taxon>Magnoliopsida</taxon>
        <taxon>eudicotyledons</taxon>
        <taxon>Gunneridae</taxon>
        <taxon>Pentapetalae</taxon>
        <taxon>rosids</taxon>
        <taxon>fabids</taxon>
        <taxon>Fabales</taxon>
        <taxon>Fabaceae</taxon>
        <taxon>Papilionoideae</taxon>
        <taxon>50 kb inversion clade</taxon>
        <taxon>dalbergioids sensu lato</taxon>
        <taxon>Dalbergieae</taxon>
        <taxon>Pterocarpus clade</taxon>
        <taxon>Arachis</taxon>
    </lineage>
</organism>
<dbReference type="GO" id="GO:0008289">
    <property type="term" value="F:lipid binding"/>
    <property type="evidence" value="ECO:0007669"/>
    <property type="project" value="UniProtKB-KW"/>
</dbReference>
<dbReference type="GO" id="GO:0016020">
    <property type="term" value="C:membrane"/>
    <property type="evidence" value="ECO:0007669"/>
    <property type="project" value="UniProtKB-SubCell"/>
</dbReference>
<comment type="similarity">
    <text evidence="3">Belongs to the patellin family.</text>
</comment>
<evidence type="ECO:0000256" key="1">
    <source>
        <dbReference type="ARBA" id="ARBA00004370"/>
    </source>
</evidence>
<evidence type="ECO:0000256" key="3">
    <source>
        <dbReference type="ARBA" id="ARBA00007155"/>
    </source>
</evidence>
<keyword evidence="8" id="KW-0472">Membrane</keyword>
<evidence type="ECO:0000256" key="10">
    <source>
        <dbReference type="SAM" id="MobiDB-lite"/>
    </source>
</evidence>
<dbReference type="GO" id="GO:0051301">
    <property type="term" value="P:cell division"/>
    <property type="evidence" value="ECO:0007669"/>
    <property type="project" value="UniProtKB-KW"/>
</dbReference>
<dbReference type="PROSITE" id="PS50191">
    <property type="entry name" value="CRAL_TRIO"/>
    <property type="match status" value="1"/>
</dbReference>